<feature type="region of interest" description="Disordered" evidence="1">
    <location>
        <begin position="1"/>
        <end position="74"/>
    </location>
</feature>
<organism evidence="2 3">
    <name type="scientific">Leucocoprinus birnbaumii</name>
    <dbReference type="NCBI Taxonomy" id="56174"/>
    <lineage>
        <taxon>Eukaryota</taxon>
        <taxon>Fungi</taxon>
        <taxon>Dikarya</taxon>
        <taxon>Basidiomycota</taxon>
        <taxon>Agaricomycotina</taxon>
        <taxon>Agaricomycetes</taxon>
        <taxon>Agaricomycetidae</taxon>
        <taxon>Agaricales</taxon>
        <taxon>Agaricineae</taxon>
        <taxon>Agaricaceae</taxon>
        <taxon>Leucocoprinus</taxon>
    </lineage>
</organism>
<dbReference type="EMBL" id="JANIEX010000486">
    <property type="protein sequence ID" value="KAJ3566453.1"/>
    <property type="molecule type" value="Genomic_DNA"/>
</dbReference>
<accession>A0AAD5YV76</accession>
<feature type="compositionally biased region" description="Polar residues" evidence="1">
    <location>
        <begin position="63"/>
        <end position="74"/>
    </location>
</feature>
<dbReference type="AlphaFoldDB" id="A0AAD5YV76"/>
<sequence length="82" mass="8241">MAKKNAPGRGGTSGKRGRGRGRGASSRGGGRLKDLSAGVSSLSLEDRPESAVDGVEDNESGEDGTSTDSGAQSLSLFFNALV</sequence>
<protein>
    <submittedName>
        <fullName evidence="2">Uncharacterized protein</fullName>
    </submittedName>
</protein>
<reference evidence="2" key="1">
    <citation type="submission" date="2022-07" db="EMBL/GenBank/DDBJ databases">
        <title>Genome Sequence of Leucocoprinus birnbaumii.</title>
        <authorList>
            <person name="Buettner E."/>
        </authorList>
    </citation>
    <scope>NUCLEOTIDE SEQUENCE</scope>
    <source>
        <strain evidence="2">VT141</strain>
    </source>
</reference>
<name>A0AAD5YV76_9AGAR</name>
<comment type="caution">
    <text evidence="2">The sequence shown here is derived from an EMBL/GenBank/DDBJ whole genome shotgun (WGS) entry which is preliminary data.</text>
</comment>
<keyword evidence="3" id="KW-1185">Reference proteome</keyword>
<gene>
    <name evidence="2" type="ORF">NP233_g6997</name>
</gene>
<evidence type="ECO:0000313" key="2">
    <source>
        <dbReference type="EMBL" id="KAJ3566453.1"/>
    </source>
</evidence>
<proteinExistence type="predicted"/>
<evidence type="ECO:0000313" key="3">
    <source>
        <dbReference type="Proteomes" id="UP001213000"/>
    </source>
</evidence>
<dbReference type="Proteomes" id="UP001213000">
    <property type="component" value="Unassembled WGS sequence"/>
</dbReference>
<evidence type="ECO:0000256" key="1">
    <source>
        <dbReference type="SAM" id="MobiDB-lite"/>
    </source>
</evidence>